<protein>
    <recommendedName>
        <fullName evidence="5">tRNA-binding domain-containing protein</fullName>
    </recommendedName>
</protein>
<dbReference type="AlphaFoldDB" id="A0A1G1V0F1"/>
<evidence type="ECO:0000256" key="1">
    <source>
        <dbReference type="ARBA" id="ARBA00022555"/>
    </source>
</evidence>
<dbReference type="PANTHER" id="PTHR11586:SF37">
    <property type="entry name" value="TRNA-BINDING DOMAIN-CONTAINING PROTEIN"/>
    <property type="match status" value="1"/>
</dbReference>
<reference evidence="6 7" key="1">
    <citation type="journal article" date="2016" name="Nat. Commun.">
        <title>Thousands of microbial genomes shed light on interconnected biogeochemical processes in an aquifer system.</title>
        <authorList>
            <person name="Anantharaman K."/>
            <person name="Brown C.T."/>
            <person name="Hug L.A."/>
            <person name="Sharon I."/>
            <person name="Castelle C.J."/>
            <person name="Probst A.J."/>
            <person name="Thomas B.C."/>
            <person name="Singh A."/>
            <person name="Wilkins M.J."/>
            <person name="Karaoz U."/>
            <person name="Brodie E.L."/>
            <person name="Williams K.H."/>
            <person name="Hubbard S.S."/>
            <person name="Banfield J.F."/>
        </authorList>
    </citation>
    <scope>NUCLEOTIDE SEQUENCE [LARGE SCALE GENOMIC DNA]</scope>
</reference>
<feature type="domain" description="TRNA-binding" evidence="5">
    <location>
        <begin position="11"/>
        <end position="111"/>
    </location>
</feature>
<dbReference type="Proteomes" id="UP000177967">
    <property type="component" value="Unassembled WGS sequence"/>
</dbReference>
<gene>
    <name evidence="6" type="ORF">A2782_02355</name>
</gene>
<evidence type="ECO:0000256" key="4">
    <source>
        <dbReference type="SAM" id="MobiDB-lite"/>
    </source>
</evidence>
<dbReference type="InterPro" id="IPR051270">
    <property type="entry name" value="Tyrosine-tRNA_ligase_regulator"/>
</dbReference>
<dbReference type="PANTHER" id="PTHR11586">
    <property type="entry name" value="TRNA-AMINOACYLATION COFACTOR ARC1 FAMILY MEMBER"/>
    <property type="match status" value="1"/>
</dbReference>
<feature type="region of interest" description="Disordered" evidence="4">
    <location>
        <begin position="92"/>
        <end position="111"/>
    </location>
</feature>
<sequence>MEPRSTVSVEDFFKVDLRVGKVEDVTPLDNSDKLIRLTVDFQVEKRTILAGLKPFFDPDFFLGKMFVFAYNLAPRKMAGMISQGMLLCADSEGGPKPVVAPEGSMEGDKIK</sequence>
<proteinExistence type="predicted"/>
<dbReference type="InterPro" id="IPR012340">
    <property type="entry name" value="NA-bd_OB-fold"/>
</dbReference>
<evidence type="ECO:0000313" key="6">
    <source>
        <dbReference type="EMBL" id="OGY08805.1"/>
    </source>
</evidence>
<accession>A0A1G1V0F1</accession>
<dbReference type="Pfam" id="PF01588">
    <property type="entry name" value="tRNA_bind"/>
    <property type="match status" value="1"/>
</dbReference>
<dbReference type="EMBL" id="MHBW01000020">
    <property type="protein sequence ID" value="OGY08805.1"/>
    <property type="molecule type" value="Genomic_DNA"/>
</dbReference>
<evidence type="ECO:0000259" key="5">
    <source>
        <dbReference type="PROSITE" id="PS50886"/>
    </source>
</evidence>
<evidence type="ECO:0000256" key="3">
    <source>
        <dbReference type="PROSITE-ProRule" id="PRU00209"/>
    </source>
</evidence>
<dbReference type="InterPro" id="IPR002547">
    <property type="entry name" value="tRNA-bd_dom"/>
</dbReference>
<keyword evidence="2 3" id="KW-0694">RNA-binding</keyword>
<dbReference type="STRING" id="1797513.A2782_02355"/>
<dbReference type="Gene3D" id="2.40.50.140">
    <property type="entry name" value="Nucleic acid-binding proteins"/>
    <property type="match status" value="1"/>
</dbReference>
<keyword evidence="1 3" id="KW-0820">tRNA-binding</keyword>
<comment type="caution">
    <text evidence="6">The sequence shown here is derived from an EMBL/GenBank/DDBJ whole genome shotgun (WGS) entry which is preliminary data.</text>
</comment>
<dbReference type="SUPFAM" id="SSF50249">
    <property type="entry name" value="Nucleic acid-binding proteins"/>
    <property type="match status" value="1"/>
</dbReference>
<dbReference type="PROSITE" id="PS50886">
    <property type="entry name" value="TRBD"/>
    <property type="match status" value="1"/>
</dbReference>
<evidence type="ECO:0000256" key="2">
    <source>
        <dbReference type="ARBA" id="ARBA00022884"/>
    </source>
</evidence>
<evidence type="ECO:0000313" key="7">
    <source>
        <dbReference type="Proteomes" id="UP000177967"/>
    </source>
</evidence>
<organism evidence="6 7">
    <name type="scientific">Candidatus Blackburnbacteria bacterium RIFCSPHIGHO2_01_FULL_43_15b</name>
    <dbReference type="NCBI Taxonomy" id="1797513"/>
    <lineage>
        <taxon>Bacteria</taxon>
        <taxon>Candidatus Blackburniibacteriota</taxon>
    </lineage>
</organism>
<dbReference type="GO" id="GO:0000049">
    <property type="term" value="F:tRNA binding"/>
    <property type="evidence" value="ECO:0007669"/>
    <property type="project" value="UniProtKB-UniRule"/>
</dbReference>
<name>A0A1G1V0F1_9BACT</name>